<dbReference type="EMBL" id="MDSL01000065">
    <property type="protein sequence ID" value="PPT94163.1"/>
    <property type="molecule type" value="Genomic_DNA"/>
</dbReference>
<dbReference type="GO" id="GO:0080120">
    <property type="term" value="P:CAAX-box protein maturation"/>
    <property type="evidence" value="ECO:0007669"/>
    <property type="project" value="UniProtKB-ARBA"/>
</dbReference>
<accession>A0A2S6ZPH2</accession>
<dbReference type="PANTHER" id="PTHR39430">
    <property type="entry name" value="MEMBRANE-ASSOCIATED PROTEASE-RELATED"/>
    <property type="match status" value="1"/>
</dbReference>
<dbReference type="InterPro" id="IPR003675">
    <property type="entry name" value="Rce1/LyrA-like_dom"/>
</dbReference>
<feature type="transmembrane region" description="Helical" evidence="2">
    <location>
        <begin position="91"/>
        <end position="108"/>
    </location>
</feature>
<proteinExistence type="predicted"/>
<evidence type="ECO:0000256" key="1">
    <source>
        <dbReference type="SAM" id="MobiDB-lite"/>
    </source>
</evidence>
<dbReference type="Pfam" id="PF02517">
    <property type="entry name" value="Rce1-like"/>
    <property type="match status" value="1"/>
</dbReference>
<feature type="transmembrane region" description="Helical" evidence="2">
    <location>
        <begin position="192"/>
        <end position="210"/>
    </location>
</feature>
<feature type="transmembrane region" description="Helical" evidence="2">
    <location>
        <begin position="254"/>
        <end position="270"/>
    </location>
</feature>
<feature type="transmembrane region" description="Helical" evidence="2">
    <location>
        <begin position="222"/>
        <end position="242"/>
    </location>
</feature>
<feature type="transmembrane region" description="Helical" evidence="2">
    <location>
        <begin position="53"/>
        <end position="71"/>
    </location>
</feature>
<comment type="caution">
    <text evidence="4">The sequence shown here is derived from an EMBL/GenBank/DDBJ whole genome shotgun (WGS) entry which is preliminary data.</text>
</comment>
<name>A0A2S6ZPH2_9XANT</name>
<evidence type="ECO:0000259" key="3">
    <source>
        <dbReference type="Pfam" id="PF02517"/>
    </source>
</evidence>
<keyword evidence="2" id="KW-0812">Transmembrane</keyword>
<feature type="transmembrane region" description="Helical" evidence="2">
    <location>
        <begin position="128"/>
        <end position="150"/>
    </location>
</feature>
<feature type="compositionally biased region" description="Low complexity" evidence="1">
    <location>
        <begin position="8"/>
        <end position="22"/>
    </location>
</feature>
<keyword evidence="2" id="KW-1133">Transmembrane helix</keyword>
<dbReference type="Proteomes" id="UP000238049">
    <property type="component" value="Unassembled WGS sequence"/>
</dbReference>
<feature type="domain" description="CAAX prenyl protease 2/Lysostaphin resistance protein A-like" evidence="3">
    <location>
        <begin position="163"/>
        <end position="258"/>
    </location>
</feature>
<evidence type="ECO:0000313" key="5">
    <source>
        <dbReference type="Proteomes" id="UP000238049"/>
    </source>
</evidence>
<reference evidence="4 5" key="1">
    <citation type="submission" date="2016-08" db="EMBL/GenBank/DDBJ databases">
        <title>Evolution of the type three secretion system and type three effector repertoires in Xanthomonas.</title>
        <authorList>
            <person name="Merda D."/>
            <person name="Briand M."/>
            <person name="Bosis E."/>
            <person name="Rousseau C."/>
            <person name="Portier P."/>
            <person name="Jacques M.-A."/>
            <person name="Fischer-Le Saux M."/>
        </authorList>
    </citation>
    <scope>NUCLEOTIDE SEQUENCE [LARGE SCALE GENOMIC DNA]</scope>
    <source>
        <strain evidence="4 5">CFBP 7409</strain>
    </source>
</reference>
<keyword evidence="2" id="KW-0472">Membrane</keyword>
<feature type="transmembrane region" description="Helical" evidence="2">
    <location>
        <begin position="298"/>
        <end position="317"/>
    </location>
</feature>
<dbReference type="PANTHER" id="PTHR39430:SF1">
    <property type="entry name" value="PROTEASE"/>
    <property type="match status" value="1"/>
</dbReference>
<organism evidence="4 5">
    <name type="scientific">Xanthomonas arboricola pv. guizotiae</name>
    <dbReference type="NCBI Taxonomy" id="487867"/>
    <lineage>
        <taxon>Bacteria</taxon>
        <taxon>Pseudomonadati</taxon>
        <taxon>Pseudomonadota</taxon>
        <taxon>Gammaproteobacteria</taxon>
        <taxon>Lysobacterales</taxon>
        <taxon>Lysobacteraceae</taxon>
        <taxon>Xanthomonas</taxon>
    </lineage>
</organism>
<evidence type="ECO:0000256" key="2">
    <source>
        <dbReference type="SAM" id="Phobius"/>
    </source>
</evidence>
<feature type="region of interest" description="Disordered" evidence="1">
    <location>
        <begin position="1"/>
        <end position="34"/>
    </location>
</feature>
<protein>
    <recommendedName>
        <fullName evidence="3">CAAX prenyl protease 2/Lysostaphin resistance protein A-like domain-containing protein</fullName>
    </recommendedName>
</protein>
<sequence>MKDHDPAADSLPPDSSLSSKDAMSSDRFDQSRTLPAESEGIARQRIRVTFRMLGSLLLGGVAIMGSVLVFRQGLLPLIDTVFQPGPAWLSVFRRAGIILVAIVGYWAYVHWHERRKATELRLQPVPLILGGVGGAALVALPIAMLFAFGAYELVLFRGASPALLGVAAFIGIAATLEELVHRCLLFRLLERAWGTVVALAVQAVLFALPHLENVAHGGPGDIVAMLISVTVLGLLWGGLFVLTRNLWVAAANHAAWNFTIFLSGVPLSGIEDWRAVAPLESRYAGPDWLTGGMFGPESSLLVIVSATVVVVLLLRAARRRGAFLKPAA</sequence>
<dbReference type="GO" id="GO:0004175">
    <property type="term" value="F:endopeptidase activity"/>
    <property type="evidence" value="ECO:0007669"/>
    <property type="project" value="UniProtKB-ARBA"/>
</dbReference>
<evidence type="ECO:0000313" key="4">
    <source>
        <dbReference type="EMBL" id="PPT94163.1"/>
    </source>
</evidence>
<feature type="transmembrane region" description="Helical" evidence="2">
    <location>
        <begin position="162"/>
        <end position="180"/>
    </location>
</feature>
<gene>
    <name evidence="4" type="ORF">XarbCFBP7409_19730</name>
</gene>
<dbReference type="AlphaFoldDB" id="A0A2S6ZPH2"/>